<dbReference type="AlphaFoldDB" id="A0A016T5H0"/>
<evidence type="ECO:0000313" key="2">
    <source>
        <dbReference type="Proteomes" id="UP000024635"/>
    </source>
</evidence>
<accession>A0A016T5H0</accession>
<keyword evidence="2" id="KW-1185">Reference proteome</keyword>
<proteinExistence type="predicted"/>
<evidence type="ECO:0000313" key="1">
    <source>
        <dbReference type="EMBL" id="EYB98213.1"/>
    </source>
</evidence>
<sequence length="72" mass="7799">MNGQGEYQLLSDRCAKCPSSHPCSCALLVACLVLQEYFEIEADFGNTAAVSRGKVVVSLQTSCVEMVHYLLA</sequence>
<comment type="caution">
    <text evidence="1">The sequence shown here is derived from an EMBL/GenBank/DDBJ whole genome shotgun (WGS) entry which is preliminary data.</text>
</comment>
<protein>
    <submittedName>
        <fullName evidence="1">Uncharacterized protein</fullName>
    </submittedName>
</protein>
<reference evidence="2" key="1">
    <citation type="journal article" date="2015" name="Nat. Genet.">
        <title>The genome and transcriptome of the zoonotic hookworm Ancylostoma ceylanicum identify infection-specific gene families.</title>
        <authorList>
            <person name="Schwarz E.M."/>
            <person name="Hu Y."/>
            <person name="Antoshechkin I."/>
            <person name="Miller M.M."/>
            <person name="Sternberg P.W."/>
            <person name="Aroian R.V."/>
        </authorList>
    </citation>
    <scope>NUCLEOTIDE SEQUENCE</scope>
    <source>
        <strain evidence="2">HY135</strain>
    </source>
</reference>
<gene>
    <name evidence="1" type="primary">Acey_s0133.g1771</name>
    <name evidence="1" type="ORF">Y032_0133g1771</name>
</gene>
<dbReference type="EMBL" id="JARK01001469">
    <property type="protein sequence ID" value="EYB98213.1"/>
    <property type="molecule type" value="Genomic_DNA"/>
</dbReference>
<organism evidence="1 2">
    <name type="scientific">Ancylostoma ceylanicum</name>
    <dbReference type="NCBI Taxonomy" id="53326"/>
    <lineage>
        <taxon>Eukaryota</taxon>
        <taxon>Metazoa</taxon>
        <taxon>Ecdysozoa</taxon>
        <taxon>Nematoda</taxon>
        <taxon>Chromadorea</taxon>
        <taxon>Rhabditida</taxon>
        <taxon>Rhabditina</taxon>
        <taxon>Rhabditomorpha</taxon>
        <taxon>Strongyloidea</taxon>
        <taxon>Ancylostomatidae</taxon>
        <taxon>Ancylostomatinae</taxon>
        <taxon>Ancylostoma</taxon>
    </lineage>
</organism>
<name>A0A016T5H0_9BILA</name>
<dbReference type="Proteomes" id="UP000024635">
    <property type="component" value="Unassembled WGS sequence"/>
</dbReference>